<protein>
    <submittedName>
        <fullName evidence="3">Fasciclin domain-containing protein</fullName>
    </submittedName>
</protein>
<evidence type="ECO:0000313" key="3">
    <source>
        <dbReference type="EMBL" id="MDC8773962.1"/>
    </source>
</evidence>
<dbReference type="PANTHER" id="PTHR10900">
    <property type="entry name" value="PERIOSTIN-RELATED"/>
    <property type="match status" value="1"/>
</dbReference>
<dbReference type="EMBL" id="JAQQXT010000016">
    <property type="protein sequence ID" value="MDC8773962.1"/>
    <property type="molecule type" value="Genomic_DNA"/>
</dbReference>
<reference evidence="3 4" key="1">
    <citation type="submission" date="2022-10" db="EMBL/GenBank/DDBJ databases">
        <title>Paucibacter sp. hw1 Genome sequencing.</title>
        <authorList>
            <person name="Park S."/>
        </authorList>
    </citation>
    <scope>NUCLEOTIDE SEQUENCE [LARGE SCALE GENOMIC DNA]</scope>
    <source>
        <strain evidence="4">hw1</strain>
    </source>
</reference>
<dbReference type="RefSeq" id="WP_273602045.1">
    <property type="nucleotide sequence ID" value="NZ_JAQQXT010000016.1"/>
</dbReference>
<dbReference type="Proteomes" id="UP001221189">
    <property type="component" value="Unassembled WGS sequence"/>
</dbReference>
<dbReference type="InterPro" id="IPR000782">
    <property type="entry name" value="FAS1_domain"/>
</dbReference>
<dbReference type="Gene3D" id="2.30.180.10">
    <property type="entry name" value="FAS1 domain"/>
    <property type="match status" value="1"/>
</dbReference>
<gene>
    <name evidence="3" type="ORF">PRZ03_20535</name>
</gene>
<name>A0ABT5KJ58_9BURK</name>
<feature type="chain" id="PRO_5046193226" evidence="1">
    <location>
        <begin position="28"/>
        <end position="165"/>
    </location>
</feature>
<dbReference type="PROSITE" id="PS50213">
    <property type="entry name" value="FAS1"/>
    <property type="match status" value="1"/>
</dbReference>
<dbReference type="InterPro" id="IPR036378">
    <property type="entry name" value="FAS1_dom_sf"/>
</dbReference>
<dbReference type="PANTHER" id="PTHR10900:SF124">
    <property type="entry name" value="FI05614P"/>
    <property type="match status" value="1"/>
</dbReference>
<proteinExistence type="predicted"/>
<keyword evidence="4" id="KW-1185">Reference proteome</keyword>
<evidence type="ECO:0000256" key="1">
    <source>
        <dbReference type="SAM" id="SignalP"/>
    </source>
</evidence>
<dbReference type="PROSITE" id="PS51257">
    <property type="entry name" value="PROKAR_LIPOPROTEIN"/>
    <property type="match status" value="1"/>
</dbReference>
<dbReference type="Pfam" id="PF02469">
    <property type="entry name" value="Fasciclin"/>
    <property type="match status" value="1"/>
</dbReference>
<feature type="domain" description="FAS1" evidence="2">
    <location>
        <begin position="30"/>
        <end position="159"/>
    </location>
</feature>
<comment type="caution">
    <text evidence="3">The sequence shown here is derived from an EMBL/GenBank/DDBJ whole genome shotgun (WGS) entry which is preliminary data.</text>
</comment>
<dbReference type="SMART" id="SM00554">
    <property type="entry name" value="FAS1"/>
    <property type="match status" value="1"/>
</dbReference>
<accession>A0ABT5KJ58</accession>
<evidence type="ECO:0000313" key="4">
    <source>
        <dbReference type="Proteomes" id="UP001221189"/>
    </source>
</evidence>
<organism evidence="3 4">
    <name type="scientific">Roseateles albus</name>
    <dbReference type="NCBI Taxonomy" id="2987525"/>
    <lineage>
        <taxon>Bacteria</taxon>
        <taxon>Pseudomonadati</taxon>
        <taxon>Pseudomonadota</taxon>
        <taxon>Betaproteobacteria</taxon>
        <taxon>Burkholderiales</taxon>
        <taxon>Sphaerotilaceae</taxon>
        <taxon>Roseateles</taxon>
    </lineage>
</organism>
<dbReference type="InterPro" id="IPR050904">
    <property type="entry name" value="Adhesion/Biosynth-related"/>
</dbReference>
<sequence>MTITALRSLALSSAAAVTLLLSACATAPVPATVADTIAANPQLSTLNRLVEQAELKSALQAVGPMTVFAPSDEAFKAVPAKTMEALGKDKEQLKAVLGFHIVPAQLNAADVKNGNVKTVQGAELALGRAGDFVTVEDGMVQQADIKASNGVVHIVDRVLMPPKKK</sequence>
<feature type="signal peptide" evidence="1">
    <location>
        <begin position="1"/>
        <end position="27"/>
    </location>
</feature>
<keyword evidence="1" id="KW-0732">Signal</keyword>
<evidence type="ECO:0000259" key="2">
    <source>
        <dbReference type="PROSITE" id="PS50213"/>
    </source>
</evidence>
<dbReference type="SUPFAM" id="SSF82153">
    <property type="entry name" value="FAS1 domain"/>
    <property type="match status" value="1"/>
</dbReference>